<dbReference type="InterPro" id="IPR036397">
    <property type="entry name" value="RNaseH_sf"/>
</dbReference>
<keyword evidence="3" id="KW-1185">Reference proteome</keyword>
<evidence type="ECO:0008006" key="4">
    <source>
        <dbReference type="Google" id="ProtNLM"/>
    </source>
</evidence>
<dbReference type="GO" id="GO:0003676">
    <property type="term" value="F:nucleic acid binding"/>
    <property type="evidence" value="ECO:0007669"/>
    <property type="project" value="InterPro"/>
</dbReference>
<evidence type="ECO:0000313" key="2">
    <source>
        <dbReference type="EMBL" id="KAE9406644.1"/>
    </source>
</evidence>
<reference evidence="2" key="1">
    <citation type="journal article" date="2019" name="Environ. Microbiol.">
        <title>Fungal ecological strategies reflected in gene transcription - a case study of two litter decomposers.</title>
        <authorList>
            <person name="Barbi F."/>
            <person name="Kohler A."/>
            <person name="Barry K."/>
            <person name="Baskaran P."/>
            <person name="Daum C."/>
            <person name="Fauchery L."/>
            <person name="Ihrmark K."/>
            <person name="Kuo A."/>
            <person name="LaButti K."/>
            <person name="Lipzen A."/>
            <person name="Morin E."/>
            <person name="Grigoriev I.V."/>
            <person name="Henrissat B."/>
            <person name="Lindahl B."/>
            <person name="Martin F."/>
        </authorList>
    </citation>
    <scope>NUCLEOTIDE SEQUENCE</scope>
    <source>
        <strain evidence="2">JB14</strain>
    </source>
</reference>
<dbReference type="Gene3D" id="3.30.420.10">
    <property type="entry name" value="Ribonuclease H-like superfamily/Ribonuclease H"/>
    <property type="match status" value="1"/>
</dbReference>
<proteinExistence type="predicted"/>
<evidence type="ECO:0000256" key="1">
    <source>
        <dbReference type="SAM" id="MobiDB-lite"/>
    </source>
</evidence>
<dbReference type="Proteomes" id="UP000799118">
    <property type="component" value="Unassembled WGS sequence"/>
</dbReference>
<name>A0A6A4ICW9_9AGAR</name>
<dbReference type="OrthoDB" id="2752996at2759"/>
<accession>A0A6A4ICW9</accession>
<dbReference type="AlphaFoldDB" id="A0A6A4ICW9"/>
<gene>
    <name evidence="2" type="ORF">BT96DRAFT_810729</name>
</gene>
<organism evidence="2 3">
    <name type="scientific">Gymnopus androsaceus JB14</name>
    <dbReference type="NCBI Taxonomy" id="1447944"/>
    <lineage>
        <taxon>Eukaryota</taxon>
        <taxon>Fungi</taxon>
        <taxon>Dikarya</taxon>
        <taxon>Basidiomycota</taxon>
        <taxon>Agaricomycotina</taxon>
        <taxon>Agaricomycetes</taxon>
        <taxon>Agaricomycetidae</taxon>
        <taxon>Agaricales</taxon>
        <taxon>Marasmiineae</taxon>
        <taxon>Omphalotaceae</taxon>
        <taxon>Gymnopus</taxon>
    </lineage>
</organism>
<protein>
    <recommendedName>
        <fullName evidence="4">Reverse transcriptase zinc-binding domain-containing protein</fullName>
    </recommendedName>
</protein>
<dbReference type="EMBL" id="ML769401">
    <property type="protein sequence ID" value="KAE9406644.1"/>
    <property type="molecule type" value="Genomic_DNA"/>
</dbReference>
<feature type="region of interest" description="Disordered" evidence="1">
    <location>
        <begin position="484"/>
        <end position="503"/>
    </location>
</feature>
<sequence>MLVPGKLLSFWIHSLKSGTQDVNYQKTRAENIIPFDNQITVGGTLGNIFRIFTDKTSPTTNTLLNLKPIATTGQLKVTINGACKNKGEEDEKAGAAVFISNGHPDNRVAKLPKYIDQSKKTGELVAAKLAAEPLDPRLSLCIETRSKYLHSILKEPSKLDDGGFFNTRNASALQSTIASLRARETPTLISLSKGEDNYRNGKGARDQANVTARKDRANYVNVSPQPMLQVTGAKLTTLTQGLAYKIIKDIQTKKNEMVRRRTEGNLNRIKDSIQDRFDYIPTSESIWKAIQHKDLEKKTRDFMWIITHDAYWTGTHWLRGSMGPELQERAFCALCGKVDDFQHILTECESPGQNIIWHLAGKVWDLKKSTLPWTFLSLGDILGCGLVRAKNGGENHLWKILLAELAYLIWVLCCERVIANEGIPFTGTEVQNRWYKMINDRLEMDCRMTHPRYETRTLSKTLVIQTWEGTLMGEEELPEDWTTTNGVLVGSTRGQGEEVTGVG</sequence>
<evidence type="ECO:0000313" key="3">
    <source>
        <dbReference type="Proteomes" id="UP000799118"/>
    </source>
</evidence>